<organism evidence="2 3">
    <name type="scientific">Pseudonocardia cypriaca</name>
    <dbReference type="NCBI Taxonomy" id="882449"/>
    <lineage>
        <taxon>Bacteria</taxon>
        <taxon>Bacillati</taxon>
        <taxon>Actinomycetota</taxon>
        <taxon>Actinomycetes</taxon>
        <taxon>Pseudonocardiales</taxon>
        <taxon>Pseudonocardiaceae</taxon>
        <taxon>Pseudonocardia</taxon>
    </lineage>
</organism>
<sequence>MDPATEPLDRLLVRTGLAVQRFTRRVAAAHGLSATALDVLGALVELDEVSHRDLAGALRLAPATLTPVLDALEGAGALTRVRDGSDRRVVRVSITERGRQRYAEASAGVTDAVARLPTPSGEQVELIRAHLLDVLEAVDRAAP</sequence>
<protein>
    <submittedName>
        <fullName evidence="2">DNA-binding MarR family transcriptional regulator</fullName>
    </submittedName>
</protein>
<evidence type="ECO:0000313" key="3">
    <source>
        <dbReference type="Proteomes" id="UP000319818"/>
    </source>
</evidence>
<keyword evidence="2" id="KW-0238">DNA-binding</keyword>
<name>A0A543G9H1_9PSEU</name>
<dbReference type="RefSeq" id="WP_170225414.1">
    <property type="nucleotide sequence ID" value="NZ_VFPH01000001.1"/>
</dbReference>
<reference evidence="2 3" key="1">
    <citation type="submission" date="2019-06" db="EMBL/GenBank/DDBJ databases">
        <title>Sequencing the genomes of 1000 actinobacteria strains.</title>
        <authorList>
            <person name="Klenk H.-P."/>
        </authorList>
    </citation>
    <scope>NUCLEOTIDE SEQUENCE [LARGE SCALE GENOMIC DNA]</scope>
    <source>
        <strain evidence="2 3">DSM 45511</strain>
    </source>
</reference>
<dbReference type="SMART" id="SM00347">
    <property type="entry name" value="HTH_MARR"/>
    <property type="match status" value="1"/>
</dbReference>
<dbReference type="InterPro" id="IPR000835">
    <property type="entry name" value="HTH_MarR-typ"/>
</dbReference>
<dbReference type="Gene3D" id="1.10.10.10">
    <property type="entry name" value="Winged helix-like DNA-binding domain superfamily/Winged helix DNA-binding domain"/>
    <property type="match status" value="1"/>
</dbReference>
<keyword evidence="3" id="KW-1185">Reference proteome</keyword>
<dbReference type="InterPro" id="IPR036390">
    <property type="entry name" value="WH_DNA-bd_sf"/>
</dbReference>
<gene>
    <name evidence="2" type="ORF">FB388_0075</name>
</gene>
<proteinExistence type="predicted"/>
<dbReference type="GO" id="GO:0006950">
    <property type="term" value="P:response to stress"/>
    <property type="evidence" value="ECO:0007669"/>
    <property type="project" value="TreeGrafter"/>
</dbReference>
<dbReference type="Proteomes" id="UP000319818">
    <property type="component" value="Unassembled WGS sequence"/>
</dbReference>
<feature type="domain" description="HTH marR-type" evidence="1">
    <location>
        <begin position="5"/>
        <end position="136"/>
    </location>
</feature>
<dbReference type="PANTHER" id="PTHR33164">
    <property type="entry name" value="TRANSCRIPTIONAL REGULATOR, MARR FAMILY"/>
    <property type="match status" value="1"/>
</dbReference>
<dbReference type="PANTHER" id="PTHR33164:SF43">
    <property type="entry name" value="HTH-TYPE TRANSCRIPTIONAL REPRESSOR YETL"/>
    <property type="match status" value="1"/>
</dbReference>
<comment type="caution">
    <text evidence="2">The sequence shown here is derived from an EMBL/GenBank/DDBJ whole genome shotgun (WGS) entry which is preliminary data.</text>
</comment>
<dbReference type="EMBL" id="VFPH01000001">
    <property type="protein sequence ID" value="TQM42739.1"/>
    <property type="molecule type" value="Genomic_DNA"/>
</dbReference>
<dbReference type="GO" id="GO:0003700">
    <property type="term" value="F:DNA-binding transcription factor activity"/>
    <property type="evidence" value="ECO:0007669"/>
    <property type="project" value="InterPro"/>
</dbReference>
<dbReference type="PRINTS" id="PR00598">
    <property type="entry name" value="HTHMARR"/>
</dbReference>
<evidence type="ECO:0000313" key="2">
    <source>
        <dbReference type="EMBL" id="TQM42739.1"/>
    </source>
</evidence>
<dbReference type="PROSITE" id="PS50995">
    <property type="entry name" value="HTH_MARR_2"/>
    <property type="match status" value="1"/>
</dbReference>
<dbReference type="InterPro" id="IPR039422">
    <property type="entry name" value="MarR/SlyA-like"/>
</dbReference>
<evidence type="ECO:0000259" key="1">
    <source>
        <dbReference type="PROSITE" id="PS50995"/>
    </source>
</evidence>
<dbReference type="SUPFAM" id="SSF46785">
    <property type="entry name" value="Winged helix' DNA-binding domain"/>
    <property type="match status" value="1"/>
</dbReference>
<dbReference type="GO" id="GO:0003677">
    <property type="term" value="F:DNA binding"/>
    <property type="evidence" value="ECO:0007669"/>
    <property type="project" value="UniProtKB-KW"/>
</dbReference>
<dbReference type="AlphaFoldDB" id="A0A543G9H1"/>
<accession>A0A543G9H1</accession>
<dbReference type="Pfam" id="PF01047">
    <property type="entry name" value="MarR"/>
    <property type="match status" value="1"/>
</dbReference>
<dbReference type="InterPro" id="IPR036388">
    <property type="entry name" value="WH-like_DNA-bd_sf"/>
</dbReference>